<reference evidence="11" key="1">
    <citation type="journal article" date="2019" name="Int. J. Syst. Evol. Microbiol.">
        <title>The Global Catalogue of Microorganisms (GCM) 10K type strain sequencing project: providing services to taxonomists for standard genome sequencing and annotation.</title>
        <authorList>
            <consortium name="The Broad Institute Genomics Platform"/>
            <consortium name="The Broad Institute Genome Sequencing Center for Infectious Disease"/>
            <person name="Wu L."/>
            <person name="Ma J."/>
        </authorList>
    </citation>
    <scope>NUCLEOTIDE SEQUENCE [LARGE SCALE GENOMIC DNA]</scope>
    <source>
        <strain evidence="11">CCUG 51308</strain>
    </source>
</reference>
<feature type="domain" description="Orn/DAP/Arg decarboxylase 2 N-terminal" evidence="9">
    <location>
        <begin position="35"/>
        <end position="280"/>
    </location>
</feature>
<feature type="binding site" evidence="5">
    <location>
        <position position="374"/>
    </location>
    <ligand>
        <name>pyridoxal 5'-phosphate</name>
        <dbReference type="ChEBI" id="CHEBI:597326"/>
    </ligand>
</feature>
<dbReference type="PANTHER" id="PTHR43727:SF2">
    <property type="entry name" value="GROUP IV DECARBOXYLASE"/>
    <property type="match status" value="1"/>
</dbReference>
<dbReference type="PANTHER" id="PTHR43727">
    <property type="entry name" value="DIAMINOPIMELATE DECARBOXYLASE"/>
    <property type="match status" value="1"/>
</dbReference>
<feature type="binding site" evidence="5">
    <location>
        <position position="313"/>
    </location>
    <ligand>
        <name>substrate</name>
    </ligand>
</feature>
<evidence type="ECO:0000256" key="6">
    <source>
        <dbReference type="NCBIfam" id="TIGR01048"/>
    </source>
</evidence>
<dbReference type="InterPro" id="IPR009006">
    <property type="entry name" value="Ala_racemase/Decarboxylase_C"/>
</dbReference>
<feature type="binding site" evidence="5">
    <location>
        <position position="346"/>
    </location>
    <ligand>
        <name>substrate</name>
    </ligand>
</feature>
<evidence type="ECO:0000256" key="2">
    <source>
        <dbReference type="ARBA" id="ARBA00022793"/>
    </source>
</evidence>
<comment type="cofactor">
    <cofactor evidence="1 5 7">
        <name>pyridoxal 5'-phosphate</name>
        <dbReference type="ChEBI" id="CHEBI:597326"/>
    </cofactor>
</comment>
<dbReference type="Pfam" id="PF02784">
    <property type="entry name" value="Orn_Arg_deC_N"/>
    <property type="match status" value="1"/>
</dbReference>
<comment type="pathway">
    <text evidence="5 7">Amino-acid biosynthesis; L-lysine biosynthesis via DAP pathway; L-lysine from DL-2,6-diaminopimelate: step 1/1.</text>
</comment>
<dbReference type="InterPro" id="IPR002986">
    <property type="entry name" value="DAP_deCOOHase_LysA"/>
</dbReference>
<dbReference type="NCBIfam" id="TIGR01048">
    <property type="entry name" value="lysA"/>
    <property type="match status" value="1"/>
</dbReference>
<evidence type="ECO:0000256" key="5">
    <source>
        <dbReference type="HAMAP-Rule" id="MF_02120"/>
    </source>
</evidence>
<keyword evidence="2 5" id="KW-0210">Decarboxylase</keyword>
<protein>
    <recommendedName>
        <fullName evidence="5 6">Diaminopimelate decarboxylase</fullName>
        <shortName evidence="5">DAP decarboxylase</shortName>
        <shortName evidence="5">DAPDC</shortName>
        <ecNumber evidence="5 6">4.1.1.20</ecNumber>
    </recommendedName>
</protein>
<evidence type="ECO:0000313" key="11">
    <source>
        <dbReference type="Proteomes" id="UP001596492"/>
    </source>
</evidence>
<dbReference type="PROSITE" id="PS00879">
    <property type="entry name" value="ODR_DC_2_2"/>
    <property type="match status" value="1"/>
</dbReference>
<dbReference type="EMBL" id="JBHTBR010000005">
    <property type="protein sequence ID" value="MFC7292067.1"/>
    <property type="molecule type" value="Genomic_DNA"/>
</dbReference>
<dbReference type="Gene3D" id="2.40.37.10">
    <property type="entry name" value="Lyase, Ornithine Decarboxylase, Chain A, domain 1"/>
    <property type="match status" value="1"/>
</dbReference>
<feature type="binding site" evidence="5">
    <location>
        <position position="317"/>
    </location>
    <ligand>
        <name>substrate</name>
    </ligand>
</feature>
<keyword evidence="4 5" id="KW-0456">Lyase</keyword>
<name>A0ABW2IME1_9PROT</name>
<dbReference type="SUPFAM" id="SSF51419">
    <property type="entry name" value="PLP-binding barrel"/>
    <property type="match status" value="1"/>
</dbReference>
<dbReference type="CDD" id="cd06828">
    <property type="entry name" value="PLPDE_III_DapDC"/>
    <property type="match status" value="1"/>
</dbReference>
<evidence type="ECO:0000256" key="3">
    <source>
        <dbReference type="ARBA" id="ARBA00022898"/>
    </source>
</evidence>
<gene>
    <name evidence="5 10" type="primary">lysA</name>
    <name evidence="10" type="ORF">ACFQS8_10610</name>
</gene>
<comment type="similarity">
    <text evidence="5">Belongs to the Orn/Lys/Arg decarboxylase class-II family. LysA subfamily.</text>
</comment>
<feature type="binding site" evidence="5">
    <location>
        <position position="239"/>
    </location>
    <ligand>
        <name>pyridoxal 5'-phosphate</name>
        <dbReference type="ChEBI" id="CHEBI:597326"/>
    </ligand>
</feature>
<dbReference type="InterPro" id="IPR022657">
    <property type="entry name" value="De-COase2_CS"/>
</dbReference>
<evidence type="ECO:0000256" key="7">
    <source>
        <dbReference type="RuleBase" id="RU003738"/>
    </source>
</evidence>
<comment type="caution">
    <text evidence="10">The sequence shown here is derived from an EMBL/GenBank/DDBJ whole genome shotgun (WGS) entry which is preliminary data.</text>
</comment>
<evidence type="ECO:0000256" key="1">
    <source>
        <dbReference type="ARBA" id="ARBA00001933"/>
    </source>
</evidence>
<evidence type="ECO:0000256" key="4">
    <source>
        <dbReference type="ARBA" id="ARBA00023239"/>
    </source>
</evidence>
<keyword evidence="3 5" id="KW-0663">Pyridoxal phosphate</keyword>
<keyword evidence="11" id="KW-1185">Reference proteome</keyword>
<dbReference type="HAMAP" id="MF_02120">
    <property type="entry name" value="LysA"/>
    <property type="match status" value="1"/>
</dbReference>
<sequence length="421" mass="45470">MHHFNYVDGRLHCEGVPLEEIAKTVGTPTYVYSTATLERHYNVLANAFEGSKYLIAYSVKACGNIGVISTLAKLGAGADVVSGGELAKALHAGVPAEKIVFSGVGKTRAELTAALKAGIHQFNVESFPEMERLNEIAIELGKVAPIAFRVNPHVDAGGHANISTGGAEHKFGIAWHEAAQMYAKAASMKGINPIGVDVHIGSQIMDVEPMRIAFEKVVTLVRELREQGIEIKRMDLGGGLGIPYSPADNPDSPSQYAQMIREVKQGVDVELILEPGRMIAGNAGVMLANVEYVKERDGRTFVILDSGMNDLARPSLYGAIHEVMPLNEAAADADYKPVDLVGPVCETTDRFQKARPMAELKTDDKIAFMSAGAYGAVLSSQYNARPLAAEVIVRGDQYSVIRPRPSYDDIIALEKQPDWLV</sequence>
<feature type="domain" description="Orn/DAP/Arg decarboxylase 2 C-terminal" evidence="8">
    <location>
        <begin position="30"/>
        <end position="372"/>
    </location>
</feature>
<dbReference type="SUPFAM" id="SSF50621">
    <property type="entry name" value="Alanine racemase C-terminal domain-like"/>
    <property type="match status" value="1"/>
</dbReference>
<keyword evidence="5" id="KW-0028">Amino-acid biosynthesis</keyword>
<dbReference type="InterPro" id="IPR022643">
    <property type="entry name" value="De-COase2_C"/>
</dbReference>
<comment type="subunit">
    <text evidence="5">Homodimer.</text>
</comment>
<comment type="catalytic activity">
    <reaction evidence="5 7">
        <text>meso-2,6-diaminopimelate + H(+) = L-lysine + CO2</text>
        <dbReference type="Rhea" id="RHEA:15101"/>
        <dbReference type="ChEBI" id="CHEBI:15378"/>
        <dbReference type="ChEBI" id="CHEBI:16526"/>
        <dbReference type="ChEBI" id="CHEBI:32551"/>
        <dbReference type="ChEBI" id="CHEBI:57791"/>
        <dbReference type="EC" id="4.1.1.20"/>
    </reaction>
</comment>
<dbReference type="Proteomes" id="UP001596492">
    <property type="component" value="Unassembled WGS sequence"/>
</dbReference>
<dbReference type="InterPro" id="IPR029066">
    <property type="entry name" value="PLP-binding_barrel"/>
</dbReference>
<feature type="binding site" evidence="5">
    <location>
        <position position="277"/>
    </location>
    <ligand>
        <name>substrate</name>
    </ligand>
</feature>
<dbReference type="RefSeq" id="WP_382167308.1">
    <property type="nucleotide sequence ID" value="NZ_JBHTBR010000005.1"/>
</dbReference>
<evidence type="ECO:0000313" key="10">
    <source>
        <dbReference type="EMBL" id="MFC7292067.1"/>
    </source>
</evidence>
<dbReference type="Gene3D" id="3.20.20.10">
    <property type="entry name" value="Alanine racemase"/>
    <property type="match status" value="1"/>
</dbReference>
<evidence type="ECO:0000259" key="8">
    <source>
        <dbReference type="Pfam" id="PF00278"/>
    </source>
</evidence>
<proteinExistence type="inferred from homology"/>
<feature type="binding site" evidence="5">
    <location>
        <begin position="274"/>
        <end position="277"/>
    </location>
    <ligand>
        <name>pyridoxal 5'-phosphate</name>
        <dbReference type="ChEBI" id="CHEBI:597326"/>
    </ligand>
</feature>
<keyword evidence="5 7" id="KW-0457">Lysine biosynthesis</keyword>
<dbReference type="Pfam" id="PF00278">
    <property type="entry name" value="Orn_DAP_Arg_deC"/>
    <property type="match status" value="1"/>
</dbReference>
<dbReference type="EC" id="4.1.1.20" evidence="5 6"/>
<accession>A0ABW2IME1</accession>
<dbReference type="PRINTS" id="PR01179">
    <property type="entry name" value="ODADCRBXLASE"/>
</dbReference>
<dbReference type="GO" id="GO:0008836">
    <property type="term" value="F:diaminopimelate decarboxylase activity"/>
    <property type="evidence" value="ECO:0007669"/>
    <property type="project" value="UniProtKB-EC"/>
</dbReference>
<dbReference type="InterPro" id="IPR000183">
    <property type="entry name" value="Orn/DAP/Arg_de-COase"/>
</dbReference>
<dbReference type="PRINTS" id="PR01181">
    <property type="entry name" value="DAPDCRBXLASE"/>
</dbReference>
<dbReference type="InterPro" id="IPR022644">
    <property type="entry name" value="De-COase2_N"/>
</dbReference>
<evidence type="ECO:0000259" key="9">
    <source>
        <dbReference type="Pfam" id="PF02784"/>
    </source>
</evidence>
<feature type="binding site" evidence="5">
    <location>
        <position position="374"/>
    </location>
    <ligand>
        <name>substrate</name>
    </ligand>
</feature>
<organism evidence="10 11">
    <name type="scientific">Hirschia litorea</name>
    <dbReference type="NCBI Taxonomy" id="1199156"/>
    <lineage>
        <taxon>Bacteria</taxon>
        <taxon>Pseudomonadati</taxon>
        <taxon>Pseudomonadota</taxon>
        <taxon>Alphaproteobacteria</taxon>
        <taxon>Hyphomonadales</taxon>
        <taxon>Hyphomonadaceae</taxon>
        <taxon>Hirschia</taxon>
    </lineage>
</organism>
<feature type="modified residue" description="N6-(pyridoxal phosphate)lysine" evidence="5">
    <location>
        <position position="60"/>
    </location>
</feature>
<comment type="function">
    <text evidence="5">Specifically catalyzes the decarboxylation of meso-diaminopimelate (meso-DAP) to L-lysine.</text>
</comment>